<sequence length="345" mass="37812">MFTSLFIEEEKLVIISRLVLGLSEGLISPCIFHLLSTWFPSPELTRSLCVTLSGAEIGTAVALSLAGDFMHQPGWVAHFYVYGTIGMLWCITHWSMTSSSPEWHTQISLPEVQHITKDRPIPIGMLDNKHKTKVKWRRLFTHPTLLSIYTVHAIGTMVYNLTIAWLPTYCARQFEMTPSDMTVLAIFPCAVSMGVSIAGGWVCDYLIKRGSSRRKIRRTVTFIGFLVPAAGLQLIRLAPTFPVALAIITPSLSTVGLGPKAGYLAHILDVAPHHAGTVMGVADSISNIPCIFTTILIWRGVVDIKPFLDLTLGNSIMNAVGGLLLIFGSVCFSIGCSDEVILQKD</sequence>
<dbReference type="PANTHER" id="PTHR11662">
    <property type="entry name" value="SOLUTE CARRIER FAMILY 17"/>
    <property type="match status" value="1"/>
</dbReference>
<dbReference type="PANTHER" id="PTHR11662:SF399">
    <property type="entry name" value="FI19708P1-RELATED"/>
    <property type="match status" value="1"/>
</dbReference>
<evidence type="ECO:0000256" key="5">
    <source>
        <dbReference type="SAM" id="Phobius"/>
    </source>
</evidence>
<feature type="transmembrane region" description="Helical" evidence="5">
    <location>
        <begin position="139"/>
        <end position="161"/>
    </location>
</feature>
<keyword evidence="2 5" id="KW-0812">Transmembrane</keyword>
<dbReference type="Gene3D" id="1.20.1250.20">
    <property type="entry name" value="MFS general substrate transporter like domains"/>
    <property type="match status" value="2"/>
</dbReference>
<evidence type="ECO:0000256" key="4">
    <source>
        <dbReference type="ARBA" id="ARBA00023136"/>
    </source>
</evidence>
<feature type="transmembrane region" description="Helical" evidence="5">
    <location>
        <begin position="12"/>
        <end position="35"/>
    </location>
</feature>
<dbReference type="Pfam" id="PF07690">
    <property type="entry name" value="MFS_1"/>
    <property type="match status" value="1"/>
</dbReference>
<gene>
    <name evidence="7" type="ORF">DSPE1174_LOCUS24732</name>
</gene>
<dbReference type="SUPFAM" id="SSF103473">
    <property type="entry name" value="MFS general substrate transporter"/>
    <property type="match status" value="1"/>
</dbReference>
<protein>
    <recommendedName>
        <fullName evidence="6">Major facilitator superfamily (MFS) profile domain-containing protein</fullName>
    </recommendedName>
</protein>
<dbReference type="PROSITE" id="PS50850">
    <property type="entry name" value="MFS"/>
    <property type="match status" value="1"/>
</dbReference>
<accession>A0A7S2DQZ6</accession>
<comment type="subcellular location">
    <subcellularLocation>
        <location evidence="1">Membrane</location>
        <topology evidence="1">Multi-pass membrane protein</topology>
    </subcellularLocation>
</comment>
<evidence type="ECO:0000256" key="2">
    <source>
        <dbReference type="ARBA" id="ARBA00022692"/>
    </source>
</evidence>
<dbReference type="EMBL" id="HBGS01047659">
    <property type="protein sequence ID" value="CAD9461648.1"/>
    <property type="molecule type" value="Transcribed_RNA"/>
</dbReference>
<dbReference type="InterPro" id="IPR011701">
    <property type="entry name" value="MFS"/>
</dbReference>
<dbReference type="InterPro" id="IPR020846">
    <property type="entry name" value="MFS_dom"/>
</dbReference>
<evidence type="ECO:0000259" key="6">
    <source>
        <dbReference type="PROSITE" id="PS50850"/>
    </source>
</evidence>
<feature type="transmembrane region" description="Helical" evidence="5">
    <location>
        <begin position="181"/>
        <end position="207"/>
    </location>
</feature>
<feature type="transmembrane region" description="Helical" evidence="5">
    <location>
        <begin position="316"/>
        <end position="336"/>
    </location>
</feature>
<feature type="transmembrane region" description="Helical" evidence="5">
    <location>
        <begin position="79"/>
        <end position="96"/>
    </location>
</feature>
<evidence type="ECO:0000313" key="7">
    <source>
        <dbReference type="EMBL" id="CAD9461648.1"/>
    </source>
</evidence>
<feature type="transmembrane region" description="Helical" evidence="5">
    <location>
        <begin position="219"/>
        <end position="238"/>
    </location>
</feature>
<reference evidence="7" key="1">
    <citation type="submission" date="2021-01" db="EMBL/GenBank/DDBJ databases">
        <authorList>
            <person name="Corre E."/>
            <person name="Pelletier E."/>
            <person name="Niang G."/>
            <person name="Scheremetjew M."/>
            <person name="Finn R."/>
            <person name="Kale V."/>
            <person name="Holt S."/>
            <person name="Cochrane G."/>
            <person name="Meng A."/>
            <person name="Brown T."/>
            <person name="Cohen L."/>
        </authorList>
    </citation>
    <scope>NUCLEOTIDE SEQUENCE</scope>
    <source>
        <strain evidence="7">CCMP1381</strain>
    </source>
</reference>
<evidence type="ECO:0000256" key="3">
    <source>
        <dbReference type="ARBA" id="ARBA00022989"/>
    </source>
</evidence>
<organism evidence="7">
    <name type="scientific">Octactis speculum</name>
    <dbReference type="NCBI Taxonomy" id="3111310"/>
    <lineage>
        <taxon>Eukaryota</taxon>
        <taxon>Sar</taxon>
        <taxon>Stramenopiles</taxon>
        <taxon>Ochrophyta</taxon>
        <taxon>Dictyochophyceae</taxon>
        <taxon>Dictyochales</taxon>
        <taxon>Dictyochaceae</taxon>
        <taxon>Octactis</taxon>
    </lineage>
</organism>
<dbReference type="InterPro" id="IPR050382">
    <property type="entry name" value="MFS_Na/Anion_cotransporter"/>
</dbReference>
<dbReference type="GO" id="GO:0022857">
    <property type="term" value="F:transmembrane transporter activity"/>
    <property type="evidence" value="ECO:0007669"/>
    <property type="project" value="InterPro"/>
</dbReference>
<dbReference type="InterPro" id="IPR036259">
    <property type="entry name" value="MFS_trans_sf"/>
</dbReference>
<dbReference type="GO" id="GO:0016020">
    <property type="term" value="C:membrane"/>
    <property type="evidence" value="ECO:0007669"/>
    <property type="project" value="UniProtKB-SubCell"/>
</dbReference>
<proteinExistence type="predicted"/>
<evidence type="ECO:0000256" key="1">
    <source>
        <dbReference type="ARBA" id="ARBA00004141"/>
    </source>
</evidence>
<keyword evidence="4 5" id="KW-0472">Membrane</keyword>
<feature type="domain" description="Major facilitator superfamily (MFS) profile" evidence="6">
    <location>
        <begin position="1"/>
        <end position="345"/>
    </location>
</feature>
<dbReference type="AlphaFoldDB" id="A0A7S2DQZ6"/>
<name>A0A7S2DQZ6_9STRA</name>
<keyword evidence="3 5" id="KW-1133">Transmembrane helix</keyword>